<evidence type="ECO:0000313" key="1">
    <source>
        <dbReference type="EMBL" id="KEA61073.1"/>
    </source>
</evidence>
<dbReference type="AlphaFoldDB" id="A0A071MK54"/>
<accession>A0A071MK54</accession>
<organism evidence="1">
    <name type="scientific">Burkholderia cenocepacia</name>
    <dbReference type="NCBI Taxonomy" id="95486"/>
    <lineage>
        <taxon>Bacteria</taxon>
        <taxon>Pseudomonadati</taxon>
        <taxon>Pseudomonadota</taxon>
        <taxon>Betaproteobacteria</taxon>
        <taxon>Burkholderiales</taxon>
        <taxon>Burkholderiaceae</taxon>
        <taxon>Burkholderia</taxon>
        <taxon>Burkholderia cepacia complex</taxon>
    </lineage>
</organism>
<sequence>MIVRSTLSRGLSSIISKFDGIGHIVTTIHWSDGSTIICRRQSHACSMTRSSRAALGTFDIRELYVRGGALSNG</sequence>
<gene>
    <name evidence="1" type="ORF">DT99_02875</name>
</gene>
<comment type="caution">
    <text evidence="1">The sequence shown here is derived from an EMBL/GenBank/DDBJ whole genome shotgun (WGS) entry which is preliminary data.</text>
</comment>
<name>A0A071MK54_9BURK</name>
<reference evidence="1" key="1">
    <citation type="submission" date="2014-04" db="EMBL/GenBank/DDBJ databases">
        <title>In planta biocontrol of soil-borne Fusarium wilt of banana through a plant endophytic bacterium, Burkholderia cenocepacia 869T2.</title>
        <authorList>
            <person name="Ho Y.-N."/>
            <person name="Chiang H.-M."/>
            <person name="Chao C.-P."/>
            <person name="Su C.-C."/>
            <person name="Hsu H.-F."/>
            <person name="Guo C.-T."/>
            <person name="Hsieh J.-L."/>
            <person name="Huang C.-C."/>
        </authorList>
    </citation>
    <scope>NUCLEOTIDE SEQUENCE [LARGE SCALE GENOMIC DNA]</scope>
    <source>
        <strain evidence="1">869T2</strain>
    </source>
</reference>
<protein>
    <submittedName>
        <fullName evidence="1">Uncharacterized protein</fullName>
    </submittedName>
</protein>
<proteinExistence type="predicted"/>
<dbReference type="EMBL" id="JJOA01000002">
    <property type="protein sequence ID" value="KEA61073.1"/>
    <property type="molecule type" value="Genomic_DNA"/>
</dbReference>